<dbReference type="OMA" id="NQLFFHQ"/>
<evidence type="ECO:0000256" key="5">
    <source>
        <dbReference type="SAM" id="Coils"/>
    </source>
</evidence>
<name>A0A8I6RLG6_CIMLE</name>
<dbReference type="KEGG" id="clec:106664573"/>
<reference evidence="8" key="1">
    <citation type="submission" date="2022-01" db="UniProtKB">
        <authorList>
            <consortium name="EnsemblMetazoa"/>
        </authorList>
    </citation>
    <scope>IDENTIFICATION</scope>
</reference>
<protein>
    <recommendedName>
        <fullName evidence="7">RING-type domain-containing protein</fullName>
    </recommendedName>
</protein>
<evidence type="ECO:0000313" key="8">
    <source>
        <dbReference type="EnsemblMetazoa" id="XP_014245908.1"/>
    </source>
</evidence>
<evidence type="ECO:0000256" key="4">
    <source>
        <dbReference type="PROSITE-ProRule" id="PRU00175"/>
    </source>
</evidence>
<organism evidence="8 9">
    <name type="scientific">Cimex lectularius</name>
    <name type="common">Bed bug</name>
    <name type="synonym">Acanthia lectularia</name>
    <dbReference type="NCBI Taxonomy" id="79782"/>
    <lineage>
        <taxon>Eukaryota</taxon>
        <taxon>Metazoa</taxon>
        <taxon>Ecdysozoa</taxon>
        <taxon>Arthropoda</taxon>
        <taxon>Hexapoda</taxon>
        <taxon>Insecta</taxon>
        <taxon>Pterygota</taxon>
        <taxon>Neoptera</taxon>
        <taxon>Paraneoptera</taxon>
        <taxon>Hemiptera</taxon>
        <taxon>Heteroptera</taxon>
        <taxon>Panheteroptera</taxon>
        <taxon>Cimicomorpha</taxon>
        <taxon>Cimicidae</taxon>
        <taxon>Cimex</taxon>
    </lineage>
</organism>
<feature type="coiled-coil region" evidence="5">
    <location>
        <begin position="1022"/>
        <end position="1049"/>
    </location>
</feature>
<dbReference type="GO" id="GO:0005770">
    <property type="term" value="C:late endosome"/>
    <property type="evidence" value="ECO:0007669"/>
    <property type="project" value="TreeGrafter"/>
</dbReference>
<feature type="region of interest" description="Disordered" evidence="6">
    <location>
        <begin position="74"/>
        <end position="95"/>
    </location>
</feature>
<comment type="similarity">
    <text evidence="1">Belongs to the VPS8 family.</text>
</comment>
<evidence type="ECO:0000256" key="1">
    <source>
        <dbReference type="ARBA" id="ARBA00009422"/>
    </source>
</evidence>
<evidence type="ECO:0000256" key="3">
    <source>
        <dbReference type="ARBA" id="ARBA00022833"/>
    </source>
</evidence>
<keyword evidence="9" id="KW-1185">Reference proteome</keyword>
<keyword evidence="3" id="KW-0862">Zinc</keyword>
<dbReference type="GeneID" id="106664573"/>
<proteinExistence type="inferred from homology"/>
<keyword evidence="5" id="KW-0175">Coiled coil</keyword>
<sequence length="1193" mass="133318">MTTNGEVDTGLLVPDLLDLDLSEAEDKEFNVPSAAKTKRKLAGNLLNDDESSLISEEDLPNYLPPDLVPTSYDDKGDCSSVSSVGSKSGQHTSSAQQKKVIQAASILRHVILRAVSSQLHPNIDELIIGTPSAMCVSNLIAVGTTHGVIMCFDCSQRLRWRHEAVRDQGPVTAMALNTESTRLLVGFARGMVLMLDVQDAKVLRTIPPEAHTYNTAVVHIKFTDSPSLALLSDSGGSVFEIGLKRVLGVRSWECKCIFSGSRGEVVAMEPLLLQNLAYQHPLSGFVIVAMATLSKILLVSLRPQTRLLYTQNIKGASTSLPLLSWQFVVIQVADTSRVMDPVLAVARNDTIYFYQVSLERSGKIVCQGLQSVSLPYSLISCHWLTPRTVALIDTNETLHLFDVRTKQELENLDLSIVELVYNSVAFKGLATGGNVSKAMALAGQRAVYNSIFSFGNQLLLLGVKTLHVISIRIWVERIDGLVRAQKFEDALKLAMDFYEERGKAVLGLRGAREVRQKLVKEKVIETLEKFVDHIVDGSPFINYSEAIPTVIEHCIDLDRMDLVYDKLWNGMTDGKNIYLEAIESSLIDGKITDIPPEILQRLVSYQQSMLRWEQLESCIQRVDVPCLDIEQVILICKRENLYSALISVWNRAMNDYTSPIHELVPKLRLMASEEPNVVKERRKLGNLLLVYIASCLSGAVGPDRAEHARQQVVRALCSQHSQNADDCETCFPYIRGLLEFDTREFLNSLVISFSDASLSTQIKQRLVDIIIQVMSDSPSFKCVEISWVLCVLNNSAVGRGLRVDSSLYTDTISSLVTDNSCPSADRQQAFLQLVTSGALADLDHETLLELAKSADFHQVCAILHEIRGEYSQVLKYHLEDPTRREHVFLFIEQSEHRLSMGITEEDTLKELLQIDAKQTGQLLVRYIPQAIPNILPQLSNEQLFYFLQGMLEESDLDTELMTNYVCLMCTFEPDKVYQTVKAKTNIELDPAIKVAHEKGLDEVTAILLERSGDLQAAFNVLLARLERAIENGEEDAERMTEELVSLAQRGNTVLDSKTSWLPLLMCLLKLNSHELLQRVLNNADLNLVSELHLLMQHTQGTLGELRGLIMGLFTKCRDQRRMLEATKRLHMSGLHGELVDVFTEAKVGCRSPSCCNICKDPFTDKFCLFRCGHGFHIECLPPSISKCTECFKE</sequence>
<dbReference type="InterPro" id="IPR001841">
    <property type="entry name" value="Znf_RING"/>
</dbReference>
<dbReference type="PANTHER" id="PTHR12616">
    <property type="entry name" value="VACUOLAR PROTEIN SORTING VPS41"/>
    <property type="match status" value="1"/>
</dbReference>
<dbReference type="InterPro" id="IPR036322">
    <property type="entry name" value="WD40_repeat_dom_sf"/>
</dbReference>
<dbReference type="GO" id="GO:0008270">
    <property type="term" value="F:zinc ion binding"/>
    <property type="evidence" value="ECO:0007669"/>
    <property type="project" value="UniProtKB-KW"/>
</dbReference>
<keyword evidence="2 4" id="KW-0479">Metal-binding</keyword>
<evidence type="ECO:0000313" key="9">
    <source>
        <dbReference type="Proteomes" id="UP000494040"/>
    </source>
</evidence>
<dbReference type="GO" id="GO:0006623">
    <property type="term" value="P:protein targeting to vacuole"/>
    <property type="evidence" value="ECO:0007669"/>
    <property type="project" value="InterPro"/>
</dbReference>
<dbReference type="Proteomes" id="UP000494040">
    <property type="component" value="Unassembled WGS sequence"/>
</dbReference>
<feature type="domain" description="RING-type" evidence="7">
    <location>
        <begin position="1155"/>
        <end position="1190"/>
    </location>
</feature>
<accession>A0A8I6RLG6</accession>
<evidence type="ECO:0000256" key="2">
    <source>
        <dbReference type="ARBA" id="ARBA00022771"/>
    </source>
</evidence>
<evidence type="ECO:0000256" key="6">
    <source>
        <dbReference type="SAM" id="MobiDB-lite"/>
    </source>
</evidence>
<dbReference type="RefSeq" id="XP_014245908.1">
    <property type="nucleotide sequence ID" value="XM_014390422.2"/>
</dbReference>
<dbReference type="InterPro" id="IPR045111">
    <property type="entry name" value="Vps41/Vps8"/>
</dbReference>
<dbReference type="PANTHER" id="PTHR12616:SF8">
    <property type="entry name" value="VACUOLAR PROTEIN SORTING-ASSOCIATED PROTEIN 8 HOMOLOG"/>
    <property type="match status" value="1"/>
</dbReference>
<dbReference type="AlphaFoldDB" id="A0A8I6RLG6"/>
<dbReference type="Gene3D" id="2.130.10.10">
    <property type="entry name" value="YVTN repeat-like/Quinoprotein amine dehydrogenase"/>
    <property type="match status" value="1"/>
</dbReference>
<dbReference type="OrthoDB" id="289913at2759"/>
<dbReference type="SUPFAM" id="SSF50978">
    <property type="entry name" value="WD40 repeat-like"/>
    <property type="match status" value="1"/>
</dbReference>
<feature type="compositionally biased region" description="Low complexity" evidence="6">
    <location>
        <begin position="78"/>
        <end position="89"/>
    </location>
</feature>
<evidence type="ECO:0000259" key="7">
    <source>
        <dbReference type="PROSITE" id="PS50089"/>
    </source>
</evidence>
<dbReference type="InterPro" id="IPR015943">
    <property type="entry name" value="WD40/YVTN_repeat-like_dom_sf"/>
</dbReference>
<dbReference type="Pfam" id="PF23410">
    <property type="entry name" value="Beta-prop_VPS8"/>
    <property type="match status" value="1"/>
</dbReference>
<dbReference type="EnsemblMetazoa" id="XM_014390422.2">
    <property type="protein sequence ID" value="XP_014245908.1"/>
    <property type="gene ID" value="LOC106664573"/>
</dbReference>
<dbReference type="GO" id="GO:0034058">
    <property type="term" value="P:endosomal vesicle fusion"/>
    <property type="evidence" value="ECO:0007669"/>
    <property type="project" value="TreeGrafter"/>
</dbReference>
<dbReference type="Pfam" id="PF12816">
    <property type="entry name" value="TPR_Vps8"/>
    <property type="match status" value="1"/>
</dbReference>
<dbReference type="PROSITE" id="PS50089">
    <property type="entry name" value="ZF_RING_2"/>
    <property type="match status" value="1"/>
</dbReference>
<keyword evidence="2 4" id="KW-0863">Zinc-finger</keyword>
<dbReference type="GO" id="GO:0030897">
    <property type="term" value="C:HOPS complex"/>
    <property type="evidence" value="ECO:0007669"/>
    <property type="project" value="TreeGrafter"/>
</dbReference>
<dbReference type="InterPro" id="IPR025941">
    <property type="entry name" value="Vps8_central_dom"/>
</dbReference>
<dbReference type="CTD" id="23355"/>